<feature type="transmembrane region" description="Helical" evidence="1">
    <location>
        <begin position="6"/>
        <end position="31"/>
    </location>
</feature>
<dbReference type="RefSeq" id="WP_368393079.1">
    <property type="nucleotide sequence ID" value="NZ_JBFRYC010000019.1"/>
</dbReference>
<comment type="caution">
    <text evidence="2">The sequence shown here is derived from an EMBL/GenBank/DDBJ whole genome shotgun (WGS) entry which is preliminary data.</text>
</comment>
<sequence length="60" mass="6970">MPSEGGYIITVFSGPFWVRLIIAAVFGFLAWSESQQGRKWLTEAQREMFMRWVIAQKIFG</sequence>
<keyword evidence="1" id="KW-0812">Transmembrane</keyword>
<evidence type="ECO:0000256" key="1">
    <source>
        <dbReference type="SAM" id="Phobius"/>
    </source>
</evidence>
<protein>
    <submittedName>
        <fullName evidence="2">Uncharacterized protein</fullName>
    </submittedName>
</protein>
<gene>
    <name evidence="2" type="ORF">AB4874_18415</name>
</gene>
<dbReference type="EMBL" id="JBFRYC010000019">
    <property type="protein sequence ID" value="MEX1663568.1"/>
    <property type="molecule type" value="Genomic_DNA"/>
</dbReference>
<reference evidence="2 3" key="1">
    <citation type="journal article" date="2011" name="Int. J. Syst. Evol. Microbiol.">
        <title>Zhongshania antarctica gen. nov., sp. nov. and Zhongshania guokunii sp. nov., gammaproteobacteria respectively isolated from coastal attached (fast) ice and surface seawater of the Antarctic.</title>
        <authorList>
            <person name="Li H.J."/>
            <person name="Zhang X.Y."/>
            <person name="Chen C.X."/>
            <person name="Zhang Y.J."/>
            <person name="Gao Z.M."/>
            <person name="Yu Y."/>
            <person name="Chen X.L."/>
            <person name="Chen B."/>
            <person name="Zhang Y.Z."/>
        </authorList>
    </citation>
    <scope>NUCLEOTIDE SEQUENCE [LARGE SCALE GENOMIC DNA]</scope>
    <source>
        <strain evidence="2 3">15-R06ZXC-3</strain>
    </source>
</reference>
<keyword evidence="1" id="KW-1133">Transmembrane helix</keyword>
<keyword evidence="3" id="KW-1185">Reference proteome</keyword>
<organism evidence="2 3">
    <name type="scientific">Thioclava arctica</name>
    <dbReference type="NCBI Taxonomy" id="3238301"/>
    <lineage>
        <taxon>Bacteria</taxon>
        <taxon>Pseudomonadati</taxon>
        <taxon>Pseudomonadota</taxon>
        <taxon>Alphaproteobacteria</taxon>
        <taxon>Rhodobacterales</taxon>
        <taxon>Paracoccaceae</taxon>
        <taxon>Thioclava</taxon>
    </lineage>
</organism>
<keyword evidence="1" id="KW-0472">Membrane</keyword>
<dbReference type="Proteomes" id="UP001557465">
    <property type="component" value="Unassembled WGS sequence"/>
</dbReference>
<name>A0ABV3TRF6_9RHOB</name>
<evidence type="ECO:0000313" key="3">
    <source>
        <dbReference type="Proteomes" id="UP001557465"/>
    </source>
</evidence>
<proteinExistence type="predicted"/>
<evidence type="ECO:0000313" key="2">
    <source>
        <dbReference type="EMBL" id="MEX1663568.1"/>
    </source>
</evidence>
<accession>A0ABV3TRF6</accession>